<sequence length="276" mass="30026">MTRRRLSIGSFIPSSSRIDTTNSSTMADSGTKGESLHRELKRGGERKYYIPLESDPEIFTELVRNLGVEGFEFQDIMSLDPEMLEFVPRPVLALILVYPLEDDDTTQEEAEKDKPMYDGKGEDEPVVWFAQTIGNACGLYAILHALSNAIDRSKIRSGSALDDLLTKAIPLAPRERALALESSDAIQSAHTAAANKGISAVPEAEVITHHHYICFTKSPKNGRVYELNGASKGPIDTGVIAAGDLLSGGALDLVREYIKRTPDNVGFSLMGLVSSS</sequence>
<dbReference type="AlphaFoldDB" id="A0A8H5BN75"/>
<dbReference type="CDD" id="cd09616">
    <property type="entry name" value="Peptidase_C12_UCH_L1_L3"/>
    <property type="match status" value="1"/>
</dbReference>
<keyword evidence="6 8" id="KW-0788">Thiol protease</keyword>
<dbReference type="PROSITE" id="PS00140">
    <property type="entry name" value="UCH_1"/>
    <property type="match status" value="1"/>
</dbReference>
<dbReference type="OrthoDB" id="427186at2759"/>
<keyword evidence="4 8" id="KW-0833">Ubl conjugation pathway</keyword>
<dbReference type="PANTHER" id="PTHR10589:SF17">
    <property type="entry name" value="UBIQUITIN CARBOXYL-TERMINAL HYDROLASE"/>
    <property type="match status" value="1"/>
</dbReference>
<feature type="domain" description="UCH catalytic" evidence="10">
    <location>
        <begin position="48"/>
        <end position="274"/>
    </location>
</feature>
<keyword evidence="3 8" id="KW-0645">Protease</keyword>
<dbReference type="GO" id="GO:0016579">
    <property type="term" value="P:protein deubiquitination"/>
    <property type="evidence" value="ECO:0007669"/>
    <property type="project" value="TreeGrafter"/>
</dbReference>
<dbReference type="GO" id="GO:0005737">
    <property type="term" value="C:cytoplasm"/>
    <property type="evidence" value="ECO:0007669"/>
    <property type="project" value="TreeGrafter"/>
</dbReference>
<dbReference type="SUPFAM" id="SSF54001">
    <property type="entry name" value="Cysteine proteinases"/>
    <property type="match status" value="1"/>
</dbReference>
<dbReference type="Proteomes" id="UP000541558">
    <property type="component" value="Unassembled WGS sequence"/>
</dbReference>
<evidence type="ECO:0000256" key="2">
    <source>
        <dbReference type="ARBA" id="ARBA00009326"/>
    </source>
</evidence>
<comment type="catalytic activity">
    <reaction evidence="1 8">
        <text>Thiol-dependent hydrolysis of ester, thioester, amide, peptide and isopeptide bonds formed by the C-terminal Gly of ubiquitin (a 76-residue protein attached to proteins as an intracellular targeting signal).</text>
        <dbReference type="EC" id="3.4.19.12"/>
    </reaction>
</comment>
<comment type="similarity">
    <text evidence="2 7 8">Belongs to the peptidase C12 family.</text>
</comment>
<feature type="region of interest" description="Disordered" evidence="9">
    <location>
        <begin position="17"/>
        <end position="36"/>
    </location>
</feature>
<organism evidence="11 12">
    <name type="scientific">Ephemerocybe angulata</name>
    <dbReference type="NCBI Taxonomy" id="980116"/>
    <lineage>
        <taxon>Eukaryota</taxon>
        <taxon>Fungi</taxon>
        <taxon>Dikarya</taxon>
        <taxon>Basidiomycota</taxon>
        <taxon>Agaricomycotina</taxon>
        <taxon>Agaricomycetes</taxon>
        <taxon>Agaricomycetidae</taxon>
        <taxon>Agaricales</taxon>
        <taxon>Agaricineae</taxon>
        <taxon>Psathyrellaceae</taxon>
        <taxon>Ephemerocybe</taxon>
    </lineage>
</organism>
<dbReference type="EMBL" id="JAACJK010000163">
    <property type="protein sequence ID" value="KAF5326325.1"/>
    <property type="molecule type" value="Genomic_DNA"/>
</dbReference>
<name>A0A8H5BN75_9AGAR</name>
<dbReference type="GO" id="GO:0004843">
    <property type="term" value="F:cysteine-type deubiquitinase activity"/>
    <property type="evidence" value="ECO:0007669"/>
    <property type="project" value="UniProtKB-EC"/>
</dbReference>
<dbReference type="Gene3D" id="3.40.532.10">
    <property type="entry name" value="Peptidase C12, ubiquitin carboxyl-terminal hydrolase"/>
    <property type="match status" value="1"/>
</dbReference>
<dbReference type="EC" id="3.4.19.12" evidence="8"/>
<evidence type="ECO:0000259" key="10">
    <source>
        <dbReference type="PROSITE" id="PS52048"/>
    </source>
</evidence>
<evidence type="ECO:0000256" key="3">
    <source>
        <dbReference type="ARBA" id="ARBA00022670"/>
    </source>
</evidence>
<dbReference type="InterPro" id="IPR001578">
    <property type="entry name" value="Peptidase_C12_UCH"/>
</dbReference>
<protein>
    <recommendedName>
        <fullName evidence="8">Ubiquitin carboxyl-terminal hydrolase</fullName>
        <ecNumber evidence="8">3.4.19.12</ecNumber>
    </recommendedName>
</protein>
<comment type="caution">
    <text evidence="7">Lacks conserved residue(s) required for the propagation of feature annotation.</text>
</comment>
<dbReference type="InterPro" id="IPR038765">
    <property type="entry name" value="Papain-like_cys_pep_sf"/>
</dbReference>
<evidence type="ECO:0000313" key="11">
    <source>
        <dbReference type="EMBL" id="KAF5326325.1"/>
    </source>
</evidence>
<dbReference type="InterPro" id="IPR036959">
    <property type="entry name" value="Peptidase_C12_UCH_sf"/>
</dbReference>
<proteinExistence type="inferred from homology"/>
<feature type="compositionally biased region" description="Polar residues" evidence="9">
    <location>
        <begin position="17"/>
        <end position="28"/>
    </location>
</feature>
<dbReference type="FunFam" id="3.40.532.10:FF:000006">
    <property type="entry name" value="Ubiquitin carboxyl-terminal hydrolase"/>
    <property type="match status" value="1"/>
</dbReference>
<evidence type="ECO:0000256" key="5">
    <source>
        <dbReference type="ARBA" id="ARBA00022801"/>
    </source>
</evidence>
<dbReference type="PRINTS" id="PR00707">
    <property type="entry name" value="UBCTHYDRLASE"/>
</dbReference>
<keyword evidence="5 8" id="KW-0378">Hydrolase</keyword>
<evidence type="ECO:0000256" key="8">
    <source>
        <dbReference type="RuleBase" id="RU361215"/>
    </source>
</evidence>
<keyword evidence="12" id="KW-1185">Reference proteome</keyword>
<evidence type="ECO:0000256" key="4">
    <source>
        <dbReference type="ARBA" id="ARBA00022786"/>
    </source>
</evidence>
<dbReference type="PROSITE" id="PS52048">
    <property type="entry name" value="UCH_DOMAIN"/>
    <property type="match status" value="1"/>
</dbReference>
<gene>
    <name evidence="11" type="ORF">D9611_000027</name>
</gene>
<evidence type="ECO:0000313" key="12">
    <source>
        <dbReference type="Proteomes" id="UP000541558"/>
    </source>
</evidence>
<dbReference type="GO" id="GO:0006511">
    <property type="term" value="P:ubiquitin-dependent protein catabolic process"/>
    <property type="evidence" value="ECO:0007669"/>
    <property type="project" value="UniProtKB-UniRule"/>
</dbReference>
<reference evidence="11 12" key="1">
    <citation type="journal article" date="2020" name="ISME J.">
        <title>Uncovering the hidden diversity of litter-decomposition mechanisms in mushroom-forming fungi.</title>
        <authorList>
            <person name="Floudas D."/>
            <person name="Bentzer J."/>
            <person name="Ahren D."/>
            <person name="Johansson T."/>
            <person name="Persson P."/>
            <person name="Tunlid A."/>
        </authorList>
    </citation>
    <scope>NUCLEOTIDE SEQUENCE [LARGE SCALE GENOMIC DNA]</scope>
    <source>
        <strain evidence="11 12">CBS 175.51</strain>
    </source>
</reference>
<dbReference type="Pfam" id="PF01088">
    <property type="entry name" value="Peptidase_C12"/>
    <property type="match status" value="1"/>
</dbReference>
<comment type="caution">
    <text evidence="11">The sequence shown here is derived from an EMBL/GenBank/DDBJ whole genome shotgun (WGS) entry which is preliminary data.</text>
</comment>
<accession>A0A8H5BN75</accession>
<evidence type="ECO:0000256" key="1">
    <source>
        <dbReference type="ARBA" id="ARBA00000707"/>
    </source>
</evidence>
<evidence type="ECO:0000256" key="6">
    <source>
        <dbReference type="ARBA" id="ARBA00022807"/>
    </source>
</evidence>
<dbReference type="InterPro" id="IPR057254">
    <property type="entry name" value="UCH_AS"/>
</dbReference>
<evidence type="ECO:0000256" key="9">
    <source>
        <dbReference type="SAM" id="MobiDB-lite"/>
    </source>
</evidence>
<evidence type="ECO:0000256" key="7">
    <source>
        <dbReference type="PROSITE-ProRule" id="PRU01393"/>
    </source>
</evidence>
<dbReference type="PANTHER" id="PTHR10589">
    <property type="entry name" value="UBIQUITIN CARBOXYL-TERMINAL HYDROLASE"/>
    <property type="match status" value="1"/>
</dbReference>